<keyword evidence="2 9" id="KW-0378">Hydrolase</keyword>
<evidence type="ECO:0000256" key="5">
    <source>
        <dbReference type="ARBA" id="ARBA00023277"/>
    </source>
</evidence>
<feature type="region of interest" description="Disordered" evidence="10">
    <location>
        <begin position="1"/>
        <end position="147"/>
    </location>
</feature>
<keyword evidence="11" id="KW-0812">Transmembrane</keyword>
<protein>
    <recommendedName>
        <fullName evidence="9">Glucanase</fullName>
        <ecNumber evidence="9">3.2.1.-</ecNumber>
    </recommendedName>
</protein>
<organism evidence="12 13">
    <name type="scientific">Sanguibacter inulinus</name>
    <dbReference type="NCBI Taxonomy" id="60922"/>
    <lineage>
        <taxon>Bacteria</taxon>
        <taxon>Bacillati</taxon>
        <taxon>Actinomycetota</taxon>
        <taxon>Actinomycetes</taxon>
        <taxon>Micrococcales</taxon>
        <taxon>Sanguibacteraceae</taxon>
        <taxon>Sanguibacter</taxon>
    </lineage>
</organism>
<evidence type="ECO:0000256" key="8">
    <source>
        <dbReference type="PROSITE-ProRule" id="PRU10056"/>
    </source>
</evidence>
<dbReference type="Pfam" id="PF01341">
    <property type="entry name" value="Glyco_hydro_6"/>
    <property type="match status" value="1"/>
</dbReference>
<keyword evidence="3 9" id="KW-0136">Cellulose degradation</keyword>
<evidence type="ECO:0000256" key="6">
    <source>
        <dbReference type="ARBA" id="ARBA00023295"/>
    </source>
</evidence>
<reference evidence="12 13" key="1">
    <citation type="submission" date="2020-07" db="EMBL/GenBank/DDBJ databases">
        <title>MOT database genomes.</title>
        <authorList>
            <person name="Joseph S."/>
            <person name="Aduse-Opoku J."/>
            <person name="Hashim A."/>
            <person name="Wade W."/>
            <person name="Curtis M."/>
        </authorList>
    </citation>
    <scope>NUCLEOTIDE SEQUENCE [LARGE SCALE GENOMIC DNA]</scope>
    <source>
        <strain evidence="12 13">DSM 100099</strain>
    </source>
</reference>
<comment type="caution">
    <text evidence="12">The sequence shown here is derived from an EMBL/GenBank/DDBJ whole genome shotgun (WGS) entry which is preliminary data.</text>
</comment>
<dbReference type="PRINTS" id="PR00733">
    <property type="entry name" value="GLHYDRLASE6"/>
</dbReference>
<keyword evidence="13" id="KW-1185">Reference proteome</keyword>
<evidence type="ECO:0000256" key="9">
    <source>
        <dbReference type="RuleBase" id="RU361186"/>
    </source>
</evidence>
<comment type="similarity">
    <text evidence="9">Belongs to the glycosyl hydrolase family 6.</text>
</comment>
<dbReference type="PANTHER" id="PTHR34876">
    <property type="match status" value="1"/>
</dbReference>
<keyword evidence="6 9" id="KW-0326">Glycosidase</keyword>
<feature type="active site" evidence="8">
    <location>
        <position position="262"/>
    </location>
</feature>
<dbReference type="RefSeq" id="WP_179912087.1">
    <property type="nucleotide sequence ID" value="NZ_JACBYE010000001.1"/>
</dbReference>
<evidence type="ECO:0000256" key="3">
    <source>
        <dbReference type="ARBA" id="ARBA00023001"/>
    </source>
</evidence>
<keyword evidence="1" id="KW-0732">Signal</keyword>
<evidence type="ECO:0000256" key="10">
    <source>
        <dbReference type="SAM" id="MobiDB-lite"/>
    </source>
</evidence>
<dbReference type="GO" id="GO:0004553">
    <property type="term" value="F:hydrolase activity, hydrolyzing O-glycosyl compounds"/>
    <property type="evidence" value="ECO:0007669"/>
    <property type="project" value="InterPro"/>
</dbReference>
<dbReference type="PANTHER" id="PTHR34876:SF4">
    <property type="entry name" value="1,4-BETA-D-GLUCAN CELLOBIOHYDROLASE C-RELATED"/>
    <property type="match status" value="1"/>
</dbReference>
<dbReference type="EMBL" id="JACBYE010000001">
    <property type="protein sequence ID" value="NYS92107.1"/>
    <property type="molecule type" value="Genomic_DNA"/>
</dbReference>
<dbReference type="Gene3D" id="3.20.20.40">
    <property type="entry name" value="1, 4-beta cellobiohydrolase"/>
    <property type="match status" value="1"/>
</dbReference>
<dbReference type="Proteomes" id="UP000561011">
    <property type="component" value="Unassembled WGS sequence"/>
</dbReference>
<dbReference type="InterPro" id="IPR016288">
    <property type="entry name" value="Beta_cellobiohydrolase"/>
</dbReference>
<proteinExistence type="inferred from homology"/>
<dbReference type="SUPFAM" id="SSF51989">
    <property type="entry name" value="Glycosyl hydrolases family 6, cellulases"/>
    <property type="match status" value="1"/>
</dbReference>
<dbReference type="InterPro" id="IPR001524">
    <property type="entry name" value="Glyco_hydro_6_CS"/>
</dbReference>
<evidence type="ECO:0000313" key="13">
    <source>
        <dbReference type="Proteomes" id="UP000561011"/>
    </source>
</evidence>
<gene>
    <name evidence="12" type="ORF">HZZ10_00945</name>
</gene>
<dbReference type="InterPro" id="IPR036434">
    <property type="entry name" value="Beta_cellobiohydrolase_sf"/>
</dbReference>
<evidence type="ECO:0000256" key="7">
    <source>
        <dbReference type="ARBA" id="ARBA00023326"/>
    </source>
</evidence>
<evidence type="ECO:0000256" key="2">
    <source>
        <dbReference type="ARBA" id="ARBA00022801"/>
    </source>
</evidence>
<feature type="compositionally biased region" description="Basic and acidic residues" evidence="10">
    <location>
        <begin position="128"/>
        <end position="138"/>
    </location>
</feature>
<dbReference type="EC" id="3.2.1.-" evidence="9"/>
<dbReference type="PROSITE" id="PS00655">
    <property type="entry name" value="GLYCOSYL_HYDROL_F6_1"/>
    <property type="match status" value="1"/>
</dbReference>
<name>A0A853EP84_9MICO</name>
<sequence length="464" mass="47847">MARTSSDEPDAPLGPRDPRYVIRVPADESPEEPEVLPVRRGRTDAPEARPASDYVIRAGSSAEVPTTRGTAEVLPSVRSGQAGEPAAPAASGTAVQPGLAAPTDTSVPTAVGSSAQAGGPDGPGDGSEGGRRGREARGPRPPRRRRSRAARWLTVLAVLVVVVAVAAVVVVRSGLLDGDNPFAGRDLYVDPDSSAIRAVDSATDSATRDAFLTIADQPTGIWLTPEKYPAGEVGPFVAQVVADAAAQDTLPLFVVYGVPDRDCGQFSAGGTTVEGYELWVREIAAALDGTGTPVILEPDSISLAEQCGDVEGRLSLVSTAGTTLTDAGATVYLDGGHSNWHSVQETADLLRRAGIAGVHGFATNVSNYNDDASELAYAQRLSTQLDGAPFVVDTGRNGNGSDGTWCNPPGAALGARPMTLEAEGLDANLWVKPPGESDGTCGGGPVAGEWWVDRALSLVAEDRA</sequence>
<feature type="transmembrane region" description="Helical" evidence="11">
    <location>
        <begin position="149"/>
        <end position="171"/>
    </location>
</feature>
<keyword evidence="7 9" id="KW-0624">Polysaccharide degradation</keyword>
<keyword evidence="4" id="KW-1015">Disulfide bond</keyword>
<evidence type="ECO:0000313" key="12">
    <source>
        <dbReference type="EMBL" id="NYS92107.1"/>
    </source>
</evidence>
<evidence type="ECO:0000256" key="1">
    <source>
        <dbReference type="ARBA" id="ARBA00022729"/>
    </source>
</evidence>
<dbReference type="GO" id="GO:0030245">
    <property type="term" value="P:cellulose catabolic process"/>
    <property type="evidence" value="ECO:0007669"/>
    <property type="project" value="UniProtKB-KW"/>
</dbReference>
<keyword evidence="11" id="KW-0472">Membrane</keyword>
<dbReference type="AlphaFoldDB" id="A0A853EP84"/>
<accession>A0A853EP84</accession>
<evidence type="ECO:0000256" key="4">
    <source>
        <dbReference type="ARBA" id="ARBA00023157"/>
    </source>
</evidence>
<keyword evidence="11" id="KW-1133">Transmembrane helix</keyword>
<evidence type="ECO:0000256" key="11">
    <source>
        <dbReference type="SAM" id="Phobius"/>
    </source>
</evidence>
<keyword evidence="5 9" id="KW-0119">Carbohydrate metabolism</keyword>